<dbReference type="Gene3D" id="3.40.33.10">
    <property type="entry name" value="CAP"/>
    <property type="match status" value="1"/>
</dbReference>
<accession>A0ABT7L5Z5</accession>
<dbReference type="InterPro" id="IPR014044">
    <property type="entry name" value="CAP_dom"/>
</dbReference>
<sequence>MKGIQGVFVLLLLIAGIFYAVAGETGSEQAISNIEKLLKTKEVSIETKISPKQFDSIIEGEIYNWIGKNSNKLIEILGEPVRKDMSSYGYTWWVYTNMEDEYIQFGISNDNLISTVFATGNNLSTEPVLIGQTYEEVDRHFKFNNEISFSTYRFELTEDDVKLRPLSQIDDNTFIQFYFDSFTDKLSSIRVLSGDVLLAQKPYEIFYRGKLPETPILSEDDWKEIEKGMEQQIFDITNVIRSRFEKDSLAWDDPVSQVAFGHSKDMAINNYFSHYSLDGKGLKERLNDSEIFYHSAGENIAAQYTDGPAAVEGWLNSEEHRDAMLKDEYTHLGVGVYQYYYTQNFLRILSEQ</sequence>
<dbReference type="Pfam" id="PF00188">
    <property type="entry name" value="CAP"/>
    <property type="match status" value="1"/>
</dbReference>
<dbReference type="InterPro" id="IPR029410">
    <property type="entry name" value="CAP_assoc"/>
</dbReference>
<feature type="domain" description="SCP" evidence="1">
    <location>
        <begin position="235"/>
        <end position="344"/>
    </location>
</feature>
<dbReference type="InterPro" id="IPR035940">
    <property type="entry name" value="CAP_sf"/>
</dbReference>
<dbReference type="RefSeq" id="WP_285932514.1">
    <property type="nucleotide sequence ID" value="NZ_JASTZU010000038.1"/>
</dbReference>
<proteinExistence type="predicted"/>
<evidence type="ECO:0000313" key="3">
    <source>
        <dbReference type="EMBL" id="MDL4841289.1"/>
    </source>
</evidence>
<dbReference type="Pfam" id="PF14504">
    <property type="entry name" value="CAP_assoc_N"/>
    <property type="match status" value="1"/>
</dbReference>
<keyword evidence="4" id="KW-1185">Reference proteome</keyword>
<gene>
    <name evidence="3" type="ORF">QQS35_12635</name>
</gene>
<feature type="domain" description="CAP-associated" evidence="2">
    <location>
        <begin position="66"/>
        <end position="203"/>
    </location>
</feature>
<evidence type="ECO:0000259" key="2">
    <source>
        <dbReference type="Pfam" id="PF14504"/>
    </source>
</evidence>
<protein>
    <submittedName>
        <fullName evidence="3">CAP domain-containing protein</fullName>
    </submittedName>
</protein>
<dbReference type="EMBL" id="JASTZU010000038">
    <property type="protein sequence ID" value="MDL4841289.1"/>
    <property type="molecule type" value="Genomic_DNA"/>
</dbReference>
<dbReference type="PANTHER" id="PTHR31157">
    <property type="entry name" value="SCP DOMAIN-CONTAINING PROTEIN"/>
    <property type="match status" value="1"/>
</dbReference>
<evidence type="ECO:0000313" key="4">
    <source>
        <dbReference type="Proteomes" id="UP001235343"/>
    </source>
</evidence>
<dbReference type="PANTHER" id="PTHR31157:SF26">
    <property type="entry name" value="SCP-LIKE EXTRACELLULAR PROTEIN"/>
    <property type="match status" value="1"/>
</dbReference>
<comment type="caution">
    <text evidence="3">The sequence shown here is derived from an EMBL/GenBank/DDBJ whole genome shotgun (WGS) entry which is preliminary data.</text>
</comment>
<dbReference type="SUPFAM" id="SSF55797">
    <property type="entry name" value="PR-1-like"/>
    <property type="match status" value="1"/>
</dbReference>
<evidence type="ECO:0000259" key="1">
    <source>
        <dbReference type="Pfam" id="PF00188"/>
    </source>
</evidence>
<reference evidence="3 4" key="1">
    <citation type="submission" date="2023-06" db="EMBL/GenBank/DDBJ databases">
        <title>Aquibacillus rhizosphaerae LR5S19.</title>
        <authorList>
            <person name="Sun J.-Q."/>
        </authorList>
    </citation>
    <scope>NUCLEOTIDE SEQUENCE [LARGE SCALE GENOMIC DNA]</scope>
    <source>
        <strain evidence="3 4">LR5S19</strain>
    </source>
</reference>
<dbReference type="CDD" id="cd05379">
    <property type="entry name" value="CAP_bacterial"/>
    <property type="match status" value="1"/>
</dbReference>
<dbReference type="Proteomes" id="UP001235343">
    <property type="component" value="Unassembled WGS sequence"/>
</dbReference>
<name>A0ABT7L5Z5_9BACI</name>
<organism evidence="3 4">
    <name type="scientific">Aquibacillus rhizosphaerae</name>
    <dbReference type="NCBI Taxonomy" id="3051431"/>
    <lineage>
        <taxon>Bacteria</taxon>
        <taxon>Bacillati</taxon>
        <taxon>Bacillota</taxon>
        <taxon>Bacilli</taxon>
        <taxon>Bacillales</taxon>
        <taxon>Bacillaceae</taxon>
        <taxon>Aquibacillus</taxon>
    </lineage>
</organism>